<dbReference type="KEGG" id="rsin:B6N60_00504"/>
<dbReference type="EMBL" id="CP021056">
    <property type="protein sequence ID" value="QXE21826.1"/>
    <property type="molecule type" value="Genomic_DNA"/>
</dbReference>
<keyword evidence="2" id="KW-1185">Reference proteome</keyword>
<reference evidence="1" key="1">
    <citation type="submission" date="2017-04" db="EMBL/GenBank/DDBJ databases">
        <title>Genome deletions in a multicellular cyanobacterial endosymbiont for morphological adaptation in marine diatoms.</title>
        <authorList>
            <person name="Wang Y."/>
            <person name="Gao H."/>
            <person name="Li R."/>
            <person name="Xu X."/>
        </authorList>
    </citation>
    <scope>NUCLEOTIDE SEQUENCE</scope>
    <source>
        <strain evidence="1">FACHB 800</strain>
    </source>
</reference>
<evidence type="ECO:0000313" key="2">
    <source>
        <dbReference type="Proteomes" id="UP000683511"/>
    </source>
</evidence>
<protein>
    <submittedName>
        <fullName evidence="1">Uncharacterized protein</fullName>
    </submittedName>
</protein>
<sequence length="36" mass="3801">MPTELADGLRLEGVSQLRLAPNIGSSALNSAFMNLN</sequence>
<accession>A0A975Y367</accession>
<dbReference type="AlphaFoldDB" id="A0A975Y367"/>
<dbReference type="Proteomes" id="UP000683511">
    <property type="component" value="Chromosome"/>
</dbReference>
<evidence type="ECO:0000313" key="1">
    <source>
        <dbReference type="EMBL" id="QXE21826.1"/>
    </source>
</evidence>
<organism evidence="1 2">
    <name type="scientific">Richelia sinica FACHB-800</name>
    <dbReference type="NCBI Taxonomy" id="1357546"/>
    <lineage>
        <taxon>Bacteria</taxon>
        <taxon>Bacillati</taxon>
        <taxon>Cyanobacteriota</taxon>
        <taxon>Cyanophyceae</taxon>
        <taxon>Nostocales</taxon>
        <taxon>Nostocaceae</taxon>
        <taxon>Richelia</taxon>
    </lineage>
</organism>
<proteinExistence type="predicted"/>
<name>A0A975Y367_9NOST</name>
<gene>
    <name evidence="1" type="ORF">B6N60_00504</name>
</gene>